<feature type="active site" evidence="6">
    <location>
        <position position="261"/>
    </location>
</feature>
<name>A0AAX4JLU3_9TREE</name>
<dbReference type="RefSeq" id="XP_066072656.1">
    <property type="nucleotide sequence ID" value="XM_066216559.1"/>
</dbReference>
<evidence type="ECO:0000256" key="6">
    <source>
        <dbReference type="PIRSR" id="PIRSR016020-1"/>
    </source>
</evidence>
<dbReference type="Gene3D" id="2.70.98.10">
    <property type="match status" value="1"/>
</dbReference>
<dbReference type="PIRSF" id="PIRSF016020">
    <property type="entry name" value="PHexose_mutarotase"/>
    <property type="match status" value="1"/>
</dbReference>
<dbReference type="GO" id="GO:0005737">
    <property type="term" value="C:cytoplasm"/>
    <property type="evidence" value="ECO:0007669"/>
    <property type="project" value="TreeGrafter"/>
</dbReference>
<dbReference type="GeneID" id="91091432"/>
<dbReference type="GO" id="GO:0005975">
    <property type="term" value="P:carbohydrate metabolic process"/>
    <property type="evidence" value="ECO:0007669"/>
    <property type="project" value="InterPro"/>
</dbReference>
<sequence>MGVTETAKSVILNHESGSSAEIYLYGAHVVSWKVGGKEKMFVSSKASLDGSKAIRGGIPICFPTFGPPPSEPEEYARLAQHGFARNQIWKFESTVMDRKEGVSVRFIAPSPPTDFKHNYKLSYVVTLSAHQLSTDVHIVNQETEKDKEFKFQTLLHTYLATPNSSKLKISNIDKGTTYIDKILDAKTVTSQGEDIIIDRPIDRVYHKIPSQEIHVDDGEGSGYKVRFRGFEDATIWNPTEVKGKEIADMEDKGWEKYVCVEPGYVREFKSLQPGEEFIGQQIITVL</sequence>
<evidence type="ECO:0000256" key="5">
    <source>
        <dbReference type="PIRNR" id="PIRNR016020"/>
    </source>
</evidence>
<evidence type="ECO:0000256" key="3">
    <source>
        <dbReference type="ARBA" id="ARBA00012083"/>
    </source>
</evidence>
<dbReference type="InterPro" id="IPR011013">
    <property type="entry name" value="Gal_mutarotase_sf_dom"/>
</dbReference>
<comment type="similarity">
    <text evidence="2 5">Belongs to the glucose-6-phosphate 1-epimerase family.</text>
</comment>
<gene>
    <name evidence="8" type="ORF">L201_000760</name>
</gene>
<dbReference type="AlphaFoldDB" id="A0AAX4JLU3"/>
<evidence type="ECO:0000313" key="9">
    <source>
        <dbReference type="Proteomes" id="UP001355207"/>
    </source>
</evidence>
<dbReference type="InterPro" id="IPR008183">
    <property type="entry name" value="Aldose_1/G6P_1-epimerase"/>
</dbReference>
<feature type="binding site" evidence="7">
    <location>
        <position position="85"/>
    </location>
    <ligand>
        <name>substrate</name>
    </ligand>
</feature>
<dbReference type="GO" id="GO:0030246">
    <property type="term" value="F:carbohydrate binding"/>
    <property type="evidence" value="ECO:0007669"/>
    <property type="project" value="UniProtKB-UniRule"/>
</dbReference>
<dbReference type="PANTHER" id="PTHR11122:SF13">
    <property type="entry name" value="GLUCOSE-6-PHOSPHATE 1-EPIMERASE"/>
    <property type="match status" value="1"/>
</dbReference>
<dbReference type="EC" id="5.1.3.15" evidence="3 5"/>
<comment type="catalytic activity">
    <reaction evidence="1">
        <text>alpha-D-glucose 6-phosphate = beta-D-glucose 6-phosphate</text>
        <dbReference type="Rhea" id="RHEA:16249"/>
        <dbReference type="ChEBI" id="CHEBI:58225"/>
        <dbReference type="ChEBI" id="CHEBI:58247"/>
        <dbReference type="EC" id="5.1.3.15"/>
    </reaction>
</comment>
<dbReference type="InterPro" id="IPR014718">
    <property type="entry name" value="GH-type_carb-bd"/>
</dbReference>
<dbReference type="Pfam" id="PF01263">
    <property type="entry name" value="Aldose_epim"/>
    <property type="match status" value="1"/>
</dbReference>
<feature type="binding site" evidence="7">
    <location>
        <position position="55"/>
    </location>
    <ligand>
        <name>substrate</name>
    </ligand>
</feature>
<evidence type="ECO:0000256" key="4">
    <source>
        <dbReference type="ARBA" id="ARBA00023235"/>
    </source>
</evidence>
<evidence type="ECO:0000256" key="1">
    <source>
        <dbReference type="ARBA" id="ARBA00001096"/>
    </source>
</evidence>
<evidence type="ECO:0000313" key="8">
    <source>
        <dbReference type="EMBL" id="WWC85893.1"/>
    </source>
</evidence>
<dbReference type="GO" id="GO:0047938">
    <property type="term" value="F:glucose-6-phosphate 1-epimerase activity"/>
    <property type="evidence" value="ECO:0007669"/>
    <property type="project" value="UniProtKB-UniRule"/>
</dbReference>
<comment type="function">
    <text evidence="5">Catalyzes the interconversion between the alpha and beta anomers from at least three hexose 6-phosphate sugars (Glc6P, Gal6P, and Man6P).</text>
</comment>
<evidence type="ECO:0000256" key="7">
    <source>
        <dbReference type="PIRSR" id="PIRSR016020-2"/>
    </source>
</evidence>
<feature type="binding site" evidence="7">
    <location>
        <position position="80"/>
    </location>
    <ligand>
        <name>substrate</name>
    </ligand>
</feature>
<accession>A0AAX4JLU3</accession>
<organism evidence="8 9">
    <name type="scientific">Kwoniella dendrophila CBS 6074</name>
    <dbReference type="NCBI Taxonomy" id="1295534"/>
    <lineage>
        <taxon>Eukaryota</taxon>
        <taxon>Fungi</taxon>
        <taxon>Dikarya</taxon>
        <taxon>Basidiomycota</taxon>
        <taxon>Agaricomycotina</taxon>
        <taxon>Tremellomycetes</taxon>
        <taxon>Tremellales</taxon>
        <taxon>Cryptococcaceae</taxon>
        <taxon>Kwoniella</taxon>
    </lineage>
</organism>
<dbReference type="PANTHER" id="PTHR11122">
    <property type="entry name" value="APOSPORY-ASSOCIATED PROTEIN C-RELATED"/>
    <property type="match status" value="1"/>
</dbReference>
<reference evidence="8 9" key="1">
    <citation type="submission" date="2024-01" db="EMBL/GenBank/DDBJ databases">
        <title>Comparative genomics of Cryptococcus and Kwoniella reveals pathogenesis evolution and contrasting modes of karyotype evolution via chromosome fusion or intercentromeric recombination.</title>
        <authorList>
            <person name="Coelho M.A."/>
            <person name="David-Palma M."/>
            <person name="Shea T."/>
            <person name="Bowers K."/>
            <person name="McGinley-Smith S."/>
            <person name="Mohammad A.W."/>
            <person name="Gnirke A."/>
            <person name="Yurkov A.M."/>
            <person name="Nowrousian M."/>
            <person name="Sun S."/>
            <person name="Cuomo C.A."/>
            <person name="Heitman J."/>
        </authorList>
    </citation>
    <scope>NUCLEOTIDE SEQUENCE [LARGE SCALE GENOMIC DNA]</scope>
    <source>
        <strain evidence="8 9">CBS 6074</strain>
    </source>
</reference>
<dbReference type="CDD" id="cd09020">
    <property type="entry name" value="D-hex-6-P-epi_like"/>
    <property type="match status" value="1"/>
</dbReference>
<evidence type="ECO:0000256" key="2">
    <source>
        <dbReference type="ARBA" id="ARBA00005866"/>
    </source>
</evidence>
<dbReference type="InterPro" id="IPR025532">
    <property type="entry name" value="G6P_1-epimerase"/>
</dbReference>
<feature type="active site" evidence="6">
    <location>
        <position position="156"/>
    </location>
</feature>
<protein>
    <recommendedName>
        <fullName evidence="3 5">Glucose-6-phosphate 1-epimerase</fullName>
        <ecNumber evidence="3 5">5.1.3.15</ecNumber>
    </recommendedName>
</protein>
<keyword evidence="9" id="KW-1185">Reference proteome</keyword>
<dbReference type="EMBL" id="CP144098">
    <property type="protein sequence ID" value="WWC85893.1"/>
    <property type="molecule type" value="Genomic_DNA"/>
</dbReference>
<dbReference type="Proteomes" id="UP001355207">
    <property type="component" value="Chromosome 1"/>
</dbReference>
<dbReference type="SUPFAM" id="SSF74650">
    <property type="entry name" value="Galactose mutarotase-like"/>
    <property type="match status" value="1"/>
</dbReference>
<keyword evidence="4 5" id="KW-0413">Isomerase</keyword>
<proteinExistence type="inferred from homology"/>